<evidence type="ECO:0000313" key="2">
    <source>
        <dbReference type="Proteomes" id="UP001484239"/>
    </source>
</evidence>
<dbReference type="EMBL" id="JBBHLI010000014">
    <property type="protein sequence ID" value="MEK9502750.1"/>
    <property type="molecule type" value="Genomic_DNA"/>
</dbReference>
<dbReference type="Proteomes" id="UP001484239">
    <property type="component" value="Unassembled WGS sequence"/>
</dbReference>
<name>A0ABU9EFK9_9BACT</name>
<sequence length="112" mass="12812">MTADQYTELVAFIGRKFEEQERRTLVLLEQAANERRILTERSDARMGTMEARLDGIDGRLDGVDTRLDRIDARLDRVDARLDRVDARLDTMNEGFGGRLASIEGWIRARGSE</sequence>
<gene>
    <name evidence="1" type="ORF">WI372_17270</name>
</gene>
<dbReference type="RefSeq" id="WP_405283673.1">
    <property type="nucleotide sequence ID" value="NZ_CP144380.1"/>
</dbReference>
<organism evidence="1 2">
    <name type="scientific">Gaopeijia maritima</name>
    <dbReference type="NCBI Taxonomy" id="3119007"/>
    <lineage>
        <taxon>Bacteria</taxon>
        <taxon>Pseudomonadati</taxon>
        <taxon>Gemmatimonadota</taxon>
        <taxon>Longimicrobiia</taxon>
        <taxon>Gaopeijiales</taxon>
        <taxon>Gaopeijiaceae</taxon>
        <taxon>Gaopeijia</taxon>
    </lineage>
</organism>
<accession>A0ABU9EFK9</accession>
<proteinExistence type="predicted"/>
<protein>
    <submittedName>
        <fullName evidence="1">Uncharacterized protein</fullName>
    </submittedName>
</protein>
<reference evidence="1 2" key="1">
    <citation type="submission" date="2024-02" db="EMBL/GenBank/DDBJ databases">
        <title>A novel Gemmatimonadota bacterium.</title>
        <authorList>
            <person name="Du Z.-J."/>
            <person name="Ye Y.-Q."/>
        </authorList>
    </citation>
    <scope>NUCLEOTIDE SEQUENCE [LARGE SCALE GENOMIC DNA]</scope>
    <source>
        <strain evidence="1 2">DH-20</strain>
    </source>
</reference>
<keyword evidence="2" id="KW-1185">Reference proteome</keyword>
<evidence type="ECO:0000313" key="1">
    <source>
        <dbReference type="EMBL" id="MEK9502750.1"/>
    </source>
</evidence>
<dbReference type="SUPFAM" id="SSF57997">
    <property type="entry name" value="Tropomyosin"/>
    <property type="match status" value="1"/>
</dbReference>
<dbReference type="Gene3D" id="1.20.5.110">
    <property type="match status" value="1"/>
</dbReference>
<comment type="caution">
    <text evidence="1">The sequence shown here is derived from an EMBL/GenBank/DDBJ whole genome shotgun (WGS) entry which is preliminary data.</text>
</comment>